<accession>A0AAW3JQT9</accession>
<dbReference type="GO" id="GO:0006302">
    <property type="term" value="P:double-strand break repair"/>
    <property type="evidence" value="ECO:0007669"/>
    <property type="project" value="InterPro"/>
</dbReference>
<dbReference type="InterPro" id="IPR003959">
    <property type="entry name" value="ATPase_AAA_core"/>
</dbReference>
<dbReference type="Proteomes" id="UP000050833">
    <property type="component" value="Unassembled WGS sequence"/>
</dbReference>
<dbReference type="SUPFAM" id="SSF52540">
    <property type="entry name" value="P-loop containing nucleoside triphosphate hydrolases"/>
    <property type="match status" value="1"/>
</dbReference>
<dbReference type="InterPro" id="IPR027417">
    <property type="entry name" value="P-loop_NTPase"/>
</dbReference>
<dbReference type="InterPro" id="IPR038729">
    <property type="entry name" value="Rad50/SbcC_AAA"/>
</dbReference>
<evidence type="ECO:0008006" key="5">
    <source>
        <dbReference type="Google" id="ProtNLM"/>
    </source>
</evidence>
<dbReference type="RefSeq" id="WP_055944917.1">
    <property type="nucleotide sequence ID" value="NZ_JAQDDZ010000002.1"/>
</dbReference>
<dbReference type="Pfam" id="PF13304">
    <property type="entry name" value="AAA_21"/>
    <property type="match status" value="1"/>
</dbReference>
<evidence type="ECO:0000259" key="2">
    <source>
        <dbReference type="Pfam" id="PF13476"/>
    </source>
</evidence>
<feature type="domain" description="Rad50/SbcC-type AAA" evidence="2">
    <location>
        <begin position="6"/>
        <end position="207"/>
    </location>
</feature>
<dbReference type="AlphaFoldDB" id="A0AAW3JQT9"/>
<dbReference type="InterPro" id="IPR051396">
    <property type="entry name" value="Bact_Antivir_Def_Nuclease"/>
</dbReference>
<protein>
    <recommendedName>
        <fullName evidence="5">DNA replication and repair protein RecF</fullName>
    </recommendedName>
</protein>
<reference evidence="3 4" key="1">
    <citation type="submission" date="2015-10" db="EMBL/GenBank/DDBJ databases">
        <title>Butyribacter intestini gen. nov., sp. nov., a butyric acid-producing bacterium of the family Lachnospiraceae isolated from the human faeces.</title>
        <authorList>
            <person name="Zou Y."/>
            <person name="Xue W."/>
            <person name="Luo G."/>
            <person name="Lv M."/>
        </authorList>
    </citation>
    <scope>NUCLEOTIDE SEQUENCE [LARGE SCALE GENOMIC DNA]</scope>
    <source>
        <strain evidence="3 4">TF01-11</strain>
    </source>
</reference>
<keyword evidence="4" id="KW-1185">Reference proteome</keyword>
<name>A0AAW3JQT9_9FIRM</name>
<comment type="caution">
    <text evidence="3">The sequence shown here is derived from an EMBL/GenBank/DDBJ whole genome shotgun (WGS) entry which is preliminary data.</text>
</comment>
<evidence type="ECO:0000259" key="1">
    <source>
        <dbReference type="Pfam" id="PF13304"/>
    </source>
</evidence>
<proteinExistence type="predicted"/>
<evidence type="ECO:0000313" key="3">
    <source>
        <dbReference type="EMBL" id="KQC85223.1"/>
    </source>
</evidence>
<dbReference type="PANTHER" id="PTHR43581">
    <property type="entry name" value="ATP/GTP PHOSPHATASE"/>
    <property type="match status" value="1"/>
</dbReference>
<dbReference type="EMBL" id="LLKB01000005">
    <property type="protein sequence ID" value="KQC85223.1"/>
    <property type="molecule type" value="Genomic_DNA"/>
</dbReference>
<dbReference type="GO" id="GO:0016887">
    <property type="term" value="F:ATP hydrolysis activity"/>
    <property type="evidence" value="ECO:0007669"/>
    <property type="project" value="InterPro"/>
</dbReference>
<sequence>MNLSNVKIKNFRNIEELDIKFKPGFNLIKGKNGKGKTSVLEAIAVGLGGFIGGIADVSTRHFNIDEVRTEYLKIGDGSYSKKYHVPTEVTIEAQLYGEKYQWTRGKSSIKASRSTTQPRDICRKAEEMAEDDNVELPILAYIGAGRVWNQMRQKWENPFRKHYFRTVGYTDALIEASNEKLLMSWCVKMEQISWQKEKKIAEYEAVKAAVAKFMDFMEEKEGHIVFYDKQEEQMMYKSDELIQPIEHLSAGYQSLIWTVFDIAYRMAVLNPSKLDKIAETAGVVLIDEIDMHLHPRWQWNVVGALISTFPNVQFIAATHAPILFASHKNIWIIDVDEEEVRYSESHYGMDVNTSMQYYQNTREIPEKVRQKVELFNEKMDDEKYEEAEVILKQLEIETAPAHPLLVELRTRFEFESTDWEK</sequence>
<gene>
    <name evidence="3" type="ORF">APZ18_11035</name>
</gene>
<dbReference type="Gene3D" id="3.40.50.300">
    <property type="entry name" value="P-loop containing nucleotide triphosphate hydrolases"/>
    <property type="match status" value="1"/>
</dbReference>
<dbReference type="Pfam" id="PF13476">
    <property type="entry name" value="AAA_23"/>
    <property type="match status" value="1"/>
</dbReference>
<dbReference type="PANTHER" id="PTHR43581:SF2">
    <property type="entry name" value="EXCINUCLEASE ATPASE SUBUNIT"/>
    <property type="match status" value="1"/>
</dbReference>
<organism evidence="3 4">
    <name type="scientific">Butyribacter intestini</name>
    <dbReference type="NCBI Taxonomy" id="1703332"/>
    <lineage>
        <taxon>Bacteria</taxon>
        <taxon>Bacillati</taxon>
        <taxon>Bacillota</taxon>
        <taxon>Clostridia</taxon>
        <taxon>Lachnospirales</taxon>
        <taxon>Lachnospiraceae</taxon>
        <taxon>Butyribacter</taxon>
    </lineage>
</organism>
<feature type="domain" description="ATPase AAA-type core" evidence="1">
    <location>
        <begin position="242"/>
        <end position="323"/>
    </location>
</feature>
<evidence type="ECO:0000313" key="4">
    <source>
        <dbReference type="Proteomes" id="UP000050833"/>
    </source>
</evidence>